<accession>A0AA39J5I3</accession>
<dbReference type="EMBL" id="JAUEPT010000058">
    <property type="protein sequence ID" value="KAK0436034.1"/>
    <property type="molecule type" value="Genomic_DNA"/>
</dbReference>
<feature type="region of interest" description="Disordered" evidence="1">
    <location>
        <begin position="60"/>
        <end position="85"/>
    </location>
</feature>
<gene>
    <name evidence="2" type="ORF">EV421DRAFT_1908324</name>
</gene>
<evidence type="ECO:0000313" key="2">
    <source>
        <dbReference type="EMBL" id="KAK0436034.1"/>
    </source>
</evidence>
<reference evidence="2" key="1">
    <citation type="submission" date="2023-06" db="EMBL/GenBank/DDBJ databases">
        <authorList>
            <consortium name="Lawrence Berkeley National Laboratory"/>
            <person name="Ahrendt S."/>
            <person name="Sahu N."/>
            <person name="Indic B."/>
            <person name="Wong-Bajracharya J."/>
            <person name="Merenyi Z."/>
            <person name="Ke H.-M."/>
            <person name="Monk M."/>
            <person name="Kocsube S."/>
            <person name="Drula E."/>
            <person name="Lipzen A."/>
            <person name="Balint B."/>
            <person name="Henrissat B."/>
            <person name="Andreopoulos B."/>
            <person name="Martin F.M."/>
            <person name="Harder C.B."/>
            <person name="Rigling D."/>
            <person name="Ford K.L."/>
            <person name="Foster G.D."/>
            <person name="Pangilinan J."/>
            <person name="Papanicolaou A."/>
            <person name="Barry K."/>
            <person name="LaButti K."/>
            <person name="Viragh M."/>
            <person name="Koriabine M."/>
            <person name="Yan M."/>
            <person name="Riley R."/>
            <person name="Champramary S."/>
            <person name="Plett K.L."/>
            <person name="Tsai I.J."/>
            <person name="Slot J."/>
            <person name="Sipos G."/>
            <person name="Plett J."/>
            <person name="Nagy L.G."/>
            <person name="Grigoriev I.V."/>
        </authorList>
    </citation>
    <scope>NUCLEOTIDE SEQUENCE</scope>
    <source>
        <strain evidence="2">FPL87.14</strain>
    </source>
</reference>
<comment type="caution">
    <text evidence="2">The sequence shown here is derived from an EMBL/GenBank/DDBJ whole genome shotgun (WGS) entry which is preliminary data.</text>
</comment>
<name>A0AA39J5I3_9AGAR</name>
<feature type="region of interest" description="Disordered" evidence="1">
    <location>
        <begin position="1"/>
        <end position="34"/>
    </location>
</feature>
<evidence type="ECO:0000313" key="3">
    <source>
        <dbReference type="Proteomes" id="UP001175226"/>
    </source>
</evidence>
<protein>
    <submittedName>
        <fullName evidence="2">Uncharacterized protein</fullName>
    </submittedName>
</protein>
<proteinExistence type="predicted"/>
<keyword evidence="3" id="KW-1185">Reference proteome</keyword>
<dbReference type="AlphaFoldDB" id="A0AA39J5I3"/>
<evidence type="ECO:0000256" key="1">
    <source>
        <dbReference type="SAM" id="MobiDB-lite"/>
    </source>
</evidence>
<sequence>MHDLYSEVSTPAADAIGTHPRNSPLPRTSSSLPSRLAHSLANADVDDVTPRPLSVTMHGYRTISLPGSKSPPLPRRDLKPRRRHLPPLQERQVRASGSHFWVQRPSFEVTRGFSCAVELAKADYLMNVIKLLIPPLRVGWMNGNLDSRIKIKTRIRTRYNTTLLNTSLLLIAELHY</sequence>
<dbReference type="Proteomes" id="UP001175226">
    <property type="component" value="Unassembled WGS sequence"/>
</dbReference>
<organism evidence="2 3">
    <name type="scientific">Armillaria borealis</name>
    <dbReference type="NCBI Taxonomy" id="47425"/>
    <lineage>
        <taxon>Eukaryota</taxon>
        <taxon>Fungi</taxon>
        <taxon>Dikarya</taxon>
        <taxon>Basidiomycota</taxon>
        <taxon>Agaricomycotina</taxon>
        <taxon>Agaricomycetes</taxon>
        <taxon>Agaricomycetidae</taxon>
        <taxon>Agaricales</taxon>
        <taxon>Marasmiineae</taxon>
        <taxon>Physalacriaceae</taxon>
        <taxon>Armillaria</taxon>
    </lineage>
</organism>
<feature type="compositionally biased region" description="Low complexity" evidence="1">
    <location>
        <begin position="20"/>
        <end position="34"/>
    </location>
</feature>